<comment type="catalytic activity">
    <reaction evidence="8">
        <text>2 a Fe(II)-siderophore + NADP(+) + H(+) = 2 a Fe(III)-siderophore + NADPH</text>
        <dbReference type="Rhea" id="RHEA:28795"/>
        <dbReference type="Rhea" id="RHEA-COMP:11342"/>
        <dbReference type="Rhea" id="RHEA-COMP:11344"/>
        <dbReference type="ChEBI" id="CHEBI:15378"/>
        <dbReference type="ChEBI" id="CHEBI:29033"/>
        <dbReference type="ChEBI" id="CHEBI:29034"/>
        <dbReference type="ChEBI" id="CHEBI:57783"/>
        <dbReference type="ChEBI" id="CHEBI:58349"/>
        <dbReference type="EC" id="1.16.1.9"/>
    </reaction>
</comment>
<comment type="similarity">
    <text evidence="2">Belongs to the ferric reductase (FRE) family.</text>
</comment>
<dbReference type="InterPro" id="IPR017938">
    <property type="entry name" value="Riboflavin_synthase-like_b-brl"/>
</dbReference>
<dbReference type="GO" id="GO:0015677">
    <property type="term" value="P:copper ion import"/>
    <property type="evidence" value="ECO:0007669"/>
    <property type="project" value="TreeGrafter"/>
</dbReference>
<feature type="transmembrane region" description="Helical" evidence="9">
    <location>
        <begin position="12"/>
        <end position="32"/>
    </location>
</feature>
<keyword evidence="7" id="KW-0560">Oxidoreductase</keyword>
<accession>A0A3A2ZIB7</accession>
<protein>
    <recommendedName>
        <fullName evidence="3">ferric-chelate reductase (NADPH)</fullName>
        <ecNumber evidence="3">1.16.1.9</ecNumber>
    </recommendedName>
</protein>
<evidence type="ECO:0000256" key="2">
    <source>
        <dbReference type="ARBA" id="ARBA00006278"/>
    </source>
</evidence>
<keyword evidence="9" id="KW-1133">Transmembrane helix</keyword>
<comment type="caution">
    <text evidence="11">The sequence shown here is derived from an EMBL/GenBank/DDBJ whole genome shotgun (WGS) entry which is preliminary data.</text>
</comment>
<evidence type="ECO:0000313" key="12">
    <source>
        <dbReference type="Proteomes" id="UP000266188"/>
    </source>
</evidence>
<dbReference type="Pfam" id="PF08030">
    <property type="entry name" value="NAD_binding_6"/>
    <property type="match status" value="1"/>
</dbReference>
<dbReference type="CDD" id="cd06186">
    <property type="entry name" value="NOX_Duox_like_FAD_NADP"/>
    <property type="match status" value="1"/>
</dbReference>
<evidence type="ECO:0000256" key="6">
    <source>
        <dbReference type="ARBA" id="ARBA00022982"/>
    </source>
</evidence>
<comment type="subcellular location">
    <subcellularLocation>
        <location evidence="1">Cell membrane</location>
        <topology evidence="1">Multi-pass membrane protein</topology>
    </subcellularLocation>
</comment>
<dbReference type="EMBL" id="MVGC01000140">
    <property type="protein sequence ID" value="RJE22999.1"/>
    <property type="molecule type" value="Genomic_DNA"/>
</dbReference>
<dbReference type="OrthoDB" id="17725at2759"/>
<keyword evidence="6" id="KW-0249">Electron transport</keyword>
<feature type="transmembrane region" description="Helical" evidence="9">
    <location>
        <begin position="52"/>
        <end position="71"/>
    </location>
</feature>
<evidence type="ECO:0000256" key="7">
    <source>
        <dbReference type="ARBA" id="ARBA00023002"/>
    </source>
</evidence>
<keyword evidence="12" id="KW-1185">Reference proteome</keyword>
<keyword evidence="9" id="KW-0472">Membrane</keyword>
<evidence type="ECO:0000256" key="8">
    <source>
        <dbReference type="ARBA" id="ARBA00048483"/>
    </source>
</evidence>
<dbReference type="InterPro" id="IPR013121">
    <property type="entry name" value="Fe_red_NAD-bd_6"/>
</dbReference>
<gene>
    <name evidence="11" type="ORF">PHISCL_04650</name>
</gene>
<dbReference type="InterPro" id="IPR017927">
    <property type="entry name" value="FAD-bd_FR_type"/>
</dbReference>
<dbReference type="Pfam" id="PF08022">
    <property type="entry name" value="FAD_binding_8"/>
    <property type="match status" value="1"/>
</dbReference>
<dbReference type="InterPro" id="IPR051410">
    <property type="entry name" value="Ferric/Cupric_Reductase"/>
</dbReference>
<proteinExistence type="inferred from homology"/>
<evidence type="ECO:0000256" key="1">
    <source>
        <dbReference type="ARBA" id="ARBA00004651"/>
    </source>
</evidence>
<dbReference type="PANTHER" id="PTHR32361">
    <property type="entry name" value="FERRIC/CUPRIC REDUCTASE TRANSMEMBRANE COMPONENT"/>
    <property type="match status" value="1"/>
</dbReference>
<evidence type="ECO:0000259" key="10">
    <source>
        <dbReference type="PROSITE" id="PS51384"/>
    </source>
</evidence>
<dbReference type="SUPFAM" id="SSF63380">
    <property type="entry name" value="Riboflavin synthase domain-like"/>
    <property type="match status" value="1"/>
</dbReference>
<evidence type="ECO:0000256" key="9">
    <source>
        <dbReference type="SAM" id="Phobius"/>
    </source>
</evidence>
<name>A0A3A2ZIB7_9EURO</name>
<dbReference type="PROSITE" id="PS51384">
    <property type="entry name" value="FAD_FR"/>
    <property type="match status" value="1"/>
</dbReference>
<dbReference type="AlphaFoldDB" id="A0A3A2ZIB7"/>
<evidence type="ECO:0000256" key="3">
    <source>
        <dbReference type="ARBA" id="ARBA00012668"/>
    </source>
</evidence>
<dbReference type="GO" id="GO:0005886">
    <property type="term" value="C:plasma membrane"/>
    <property type="evidence" value="ECO:0007669"/>
    <property type="project" value="UniProtKB-SubCell"/>
</dbReference>
<dbReference type="GO" id="GO:0006826">
    <property type="term" value="P:iron ion transport"/>
    <property type="evidence" value="ECO:0007669"/>
    <property type="project" value="TreeGrafter"/>
</dbReference>
<dbReference type="GO" id="GO:0052851">
    <property type="term" value="F:ferric-chelate reductase (NADPH) activity"/>
    <property type="evidence" value="ECO:0007669"/>
    <property type="project" value="UniProtKB-EC"/>
</dbReference>
<reference evidence="12" key="1">
    <citation type="submission" date="2017-02" db="EMBL/GenBank/DDBJ databases">
        <authorList>
            <person name="Tafer H."/>
            <person name="Lopandic K."/>
        </authorList>
    </citation>
    <scope>NUCLEOTIDE SEQUENCE [LARGE SCALE GENOMIC DNA]</scope>
    <source>
        <strain evidence="12">CBS 366.77</strain>
    </source>
</reference>
<organism evidence="11 12">
    <name type="scientific">Aspergillus sclerotialis</name>
    <dbReference type="NCBI Taxonomy" id="2070753"/>
    <lineage>
        <taxon>Eukaryota</taxon>
        <taxon>Fungi</taxon>
        <taxon>Dikarya</taxon>
        <taxon>Ascomycota</taxon>
        <taxon>Pezizomycotina</taxon>
        <taxon>Eurotiomycetes</taxon>
        <taxon>Eurotiomycetidae</taxon>
        <taxon>Eurotiales</taxon>
        <taxon>Aspergillaceae</taxon>
        <taxon>Aspergillus</taxon>
        <taxon>Aspergillus subgen. Polypaecilum</taxon>
    </lineage>
</organism>
<feature type="domain" description="FAD-binding FR-type" evidence="10">
    <location>
        <begin position="59"/>
        <end position="182"/>
    </location>
</feature>
<evidence type="ECO:0000256" key="4">
    <source>
        <dbReference type="ARBA" id="ARBA00022448"/>
    </source>
</evidence>
<dbReference type="Proteomes" id="UP000266188">
    <property type="component" value="Unassembled WGS sequence"/>
</dbReference>
<evidence type="ECO:0000313" key="11">
    <source>
        <dbReference type="EMBL" id="RJE22999.1"/>
    </source>
</evidence>
<sequence>MVKEWNTSLVYWTGVAALIPQAYLTFMSFPSIRVKGTDSTNSSKRRTSSLHWDYFIATGAVYMFSLLAAQIKTYFVHGLHHATLTPLPAGLIQIKIPTKASWKPGQHVFLRIFGVGIHSFTAHPFTVSSLPEDSNQGKENEMVFYIKPRRGVTARLAKEAEELPGRVKAVMLEGPYGGLDTSLDRFDTILVITGGSGAGFSLAIIKEILRMNNVGEKKRKLQMIFSTRVPSAAEWYQNSLDTILSTSPGSNNMDISKSIHITSGSTRRSLEISDPTDLEKTEVPNTSTEITSDFSRPDIPSIVTGVISSSTTTPAKQQRIGIFTCGPTSMIHDTRAATARAQRDVLSGRVGEIYLHDECFSW</sequence>
<keyword evidence="9" id="KW-0812">Transmembrane</keyword>
<keyword evidence="4" id="KW-0813">Transport</keyword>
<keyword evidence="5" id="KW-1003">Cell membrane</keyword>
<dbReference type="EC" id="1.16.1.9" evidence="3"/>
<dbReference type="GO" id="GO:0006879">
    <property type="term" value="P:intracellular iron ion homeostasis"/>
    <property type="evidence" value="ECO:0007669"/>
    <property type="project" value="TreeGrafter"/>
</dbReference>
<dbReference type="SUPFAM" id="SSF52343">
    <property type="entry name" value="Ferredoxin reductase-like, C-terminal NADP-linked domain"/>
    <property type="match status" value="1"/>
</dbReference>
<dbReference type="PANTHER" id="PTHR32361:SF23">
    <property type="entry name" value="FERRIC-CHELATE REDUCTASE"/>
    <property type="match status" value="1"/>
</dbReference>
<dbReference type="InterPro" id="IPR013112">
    <property type="entry name" value="FAD-bd_8"/>
</dbReference>
<evidence type="ECO:0000256" key="5">
    <source>
        <dbReference type="ARBA" id="ARBA00022475"/>
    </source>
</evidence>
<dbReference type="STRING" id="2070753.A0A3A2ZIB7"/>
<dbReference type="InterPro" id="IPR039261">
    <property type="entry name" value="FNR_nucleotide-bd"/>
</dbReference>
<dbReference type="Gene3D" id="3.40.50.80">
    <property type="entry name" value="Nucleotide-binding domain of ferredoxin-NADP reductase (FNR) module"/>
    <property type="match status" value="1"/>
</dbReference>